<protein>
    <submittedName>
        <fullName evidence="2">Uncharacterized protein</fullName>
    </submittedName>
</protein>
<feature type="chain" id="PRO_5043417842" evidence="1">
    <location>
        <begin position="20"/>
        <end position="207"/>
    </location>
</feature>
<gene>
    <name evidence="2" type="ORF">NQ318_006818</name>
</gene>
<proteinExistence type="predicted"/>
<dbReference type="EMBL" id="JAPWTK010000353">
    <property type="protein sequence ID" value="KAJ8941782.1"/>
    <property type="molecule type" value="Genomic_DNA"/>
</dbReference>
<sequence>MRVLIFAFFMKLFSHLIESANTAKIKTRRAPLLLAPIFSKLETCRPKGEFKLHKKEYYRIGNKGVRHNIAPSCYGRHRRRIILYEVCKLSNETGNVAPDLATLRRRELEGHKLIVIMCLYNGLAAVDYLQCTENDNDFDLDIQLDDQGYTWESTPKARVEFYEDDFSDQNWLGVTTGMPVVGDLIIQLMGDDLKVTHHQRAGCPGPE</sequence>
<accession>A0AAV8XRW1</accession>
<dbReference type="AlphaFoldDB" id="A0AAV8XRW1"/>
<name>A0AAV8XRW1_9CUCU</name>
<dbReference type="Proteomes" id="UP001162162">
    <property type="component" value="Unassembled WGS sequence"/>
</dbReference>
<feature type="signal peptide" evidence="1">
    <location>
        <begin position="1"/>
        <end position="19"/>
    </location>
</feature>
<evidence type="ECO:0000313" key="3">
    <source>
        <dbReference type="Proteomes" id="UP001162162"/>
    </source>
</evidence>
<comment type="caution">
    <text evidence="2">The sequence shown here is derived from an EMBL/GenBank/DDBJ whole genome shotgun (WGS) entry which is preliminary data.</text>
</comment>
<reference evidence="2" key="1">
    <citation type="journal article" date="2023" name="Insect Mol. Biol.">
        <title>Genome sequencing provides insights into the evolution of gene families encoding plant cell wall-degrading enzymes in longhorned beetles.</title>
        <authorList>
            <person name="Shin N.R."/>
            <person name="Okamura Y."/>
            <person name="Kirsch R."/>
            <person name="Pauchet Y."/>
        </authorList>
    </citation>
    <scope>NUCLEOTIDE SEQUENCE</scope>
    <source>
        <strain evidence="2">AMC_N1</strain>
    </source>
</reference>
<keyword evidence="3" id="KW-1185">Reference proteome</keyword>
<organism evidence="2 3">
    <name type="scientific">Aromia moschata</name>
    <dbReference type="NCBI Taxonomy" id="1265417"/>
    <lineage>
        <taxon>Eukaryota</taxon>
        <taxon>Metazoa</taxon>
        <taxon>Ecdysozoa</taxon>
        <taxon>Arthropoda</taxon>
        <taxon>Hexapoda</taxon>
        <taxon>Insecta</taxon>
        <taxon>Pterygota</taxon>
        <taxon>Neoptera</taxon>
        <taxon>Endopterygota</taxon>
        <taxon>Coleoptera</taxon>
        <taxon>Polyphaga</taxon>
        <taxon>Cucujiformia</taxon>
        <taxon>Chrysomeloidea</taxon>
        <taxon>Cerambycidae</taxon>
        <taxon>Cerambycinae</taxon>
        <taxon>Callichromatini</taxon>
        <taxon>Aromia</taxon>
    </lineage>
</organism>
<keyword evidence="1" id="KW-0732">Signal</keyword>
<evidence type="ECO:0000256" key="1">
    <source>
        <dbReference type="SAM" id="SignalP"/>
    </source>
</evidence>
<evidence type="ECO:0000313" key="2">
    <source>
        <dbReference type="EMBL" id="KAJ8941782.1"/>
    </source>
</evidence>